<dbReference type="PANTHER" id="PTHR33734">
    <property type="entry name" value="LYSM DOMAIN-CONTAINING GPI-ANCHORED PROTEIN 2"/>
    <property type="match status" value="1"/>
</dbReference>
<keyword evidence="3" id="KW-0961">Cell wall biogenesis/degradation</keyword>
<name>A0A419DG41_9BACT</name>
<dbReference type="SUPFAM" id="SSF54106">
    <property type="entry name" value="LysM domain"/>
    <property type="match status" value="2"/>
</dbReference>
<accession>A0A419DG41</accession>
<dbReference type="InterPro" id="IPR038765">
    <property type="entry name" value="Papain-like_cys_pep_sf"/>
</dbReference>
<keyword evidence="1" id="KW-0732">Signal</keyword>
<evidence type="ECO:0000256" key="2">
    <source>
        <dbReference type="ARBA" id="ARBA00022801"/>
    </source>
</evidence>
<dbReference type="PROSITE" id="PS50911">
    <property type="entry name" value="CHAP"/>
    <property type="match status" value="1"/>
</dbReference>
<evidence type="ECO:0000256" key="1">
    <source>
        <dbReference type="ARBA" id="ARBA00022729"/>
    </source>
</evidence>
<dbReference type="SUPFAM" id="SSF54001">
    <property type="entry name" value="Cysteine proteinases"/>
    <property type="match status" value="1"/>
</dbReference>
<gene>
    <name evidence="7" type="ORF">C4544_01175</name>
</gene>
<evidence type="ECO:0000256" key="3">
    <source>
        <dbReference type="ARBA" id="ARBA00023316"/>
    </source>
</evidence>
<dbReference type="PROSITE" id="PS51782">
    <property type="entry name" value="LYSM"/>
    <property type="match status" value="2"/>
</dbReference>
<feature type="domain" description="LysM" evidence="6">
    <location>
        <begin position="211"/>
        <end position="254"/>
    </location>
</feature>
<dbReference type="InterPro" id="IPR018392">
    <property type="entry name" value="LysM"/>
</dbReference>
<evidence type="ECO:0000259" key="5">
    <source>
        <dbReference type="PROSITE" id="PS50911"/>
    </source>
</evidence>
<keyword evidence="2" id="KW-0378">Hydrolase</keyword>
<organism evidence="7 8">
    <name type="scientific">candidate division WS5 bacterium</name>
    <dbReference type="NCBI Taxonomy" id="2093353"/>
    <lineage>
        <taxon>Bacteria</taxon>
        <taxon>candidate division WS5</taxon>
    </lineage>
</organism>
<dbReference type="InterPro" id="IPR007921">
    <property type="entry name" value="CHAP_dom"/>
</dbReference>
<evidence type="ECO:0000259" key="6">
    <source>
        <dbReference type="PROSITE" id="PS51782"/>
    </source>
</evidence>
<proteinExistence type="predicted"/>
<evidence type="ECO:0000256" key="4">
    <source>
        <dbReference type="SAM" id="Phobius"/>
    </source>
</evidence>
<dbReference type="EMBL" id="QZJW01000005">
    <property type="protein sequence ID" value="RJO62094.1"/>
    <property type="molecule type" value="Genomic_DNA"/>
</dbReference>
<dbReference type="SMART" id="SM00257">
    <property type="entry name" value="LysM"/>
    <property type="match status" value="2"/>
</dbReference>
<protein>
    <submittedName>
        <fullName evidence="7">LysM peptidoglycan-binding domain-containing protein</fullName>
    </submittedName>
</protein>
<dbReference type="Pfam" id="PF01476">
    <property type="entry name" value="LysM"/>
    <property type="match status" value="2"/>
</dbReference>
<dbReference type="InterPro" id="IPR036779">
    <property type="entry name" value="LysM_dom_sf"/>
</dbReference>
<dbReference type="CDD" id="cd00118">
    <property type="entry name" value="LysM"/>
    <property type="match status" value="2"/>
</dbReference>
<sequence length="389" mass="42585">MKKTLKKSSLFLKKILYRLTHITKKIKVPEKDASRDWISEKTVDAGSIFKRSTRKFSHYAILSIFLVVIAVGVLTRPGNVKDDRNPYLFSKVNEEVNEVTYVQSVATIGSIVDDEIGQKTYEIAAKKNTAPVLAVAGNGFIAKPTLAESRDSEGKVDNTVKEYTVQNGDTLSTIANSFGLTTDTLRWANGIEDPNSVKPGDKLLIPPTVGVLYTVQEGDTLDSIAAAFSGTKSMIVAQNDLYGEDIKPGMRIMIPDGIGPDLPQPAPEPEPEEDYYTPQTRVASYSGSSYNRFPYGWCTYYVASRRNVPWSGNAGDWYWNAQSAGYAVGRAPSPGAIMVTGESGWGHVAYVESVNGNTFTVSEMNYNGWGVVSSRTITTSSVPLYGFIY</sequence>
<dbReference type="GO" id="GO:0071555">
    <property type="term" value="P:cell wall organization"/>
    <property type="evidence" value="ECO:0007669"/>
    <property type="project" value="UniProtKB-KW"/>
</dbReference>
<dbReference type="GO" id="GO:0016787">
    <property type="term" value="F:hydrolase activity"/>
    <property type="evidence" value="ECO:0007669"/>
    <property type="project" value="UniProtKB-KW"/>
</dbReference>
<dbReference type="Gene3D" id="3.90.1720.10">
    <property type="entry name" value="endopeptidase domain like (from Nostoc punctiforme)"/>
    <property type="match status" value="1"/>
</dbReference>
<reference evidence="7 8" key="1">
    <citation type="journal article" date="2017" name="ISME J.">
        <title>Energy and carbon metabolisms in a deep terrestrial subsurface fluid microbial community.</title>
        <authorList>
            <person name="Momper L."/>
            <person name="Jungbluth S.P."/>
            <person name="Lee M.D."/>
            <person name="Amend J.P."/>
        </authorList>
    </citation>
    <scope>NUCLEOTIDE SEQUENCE [LARGE SCALE GENOMIC DNA]</scope>
    <source>
        <strain evidence="7">SURF_29</strain>
    </source>
</reference>
<feature type="transmembrane region" description="Helical" evidence="4">
    <location>
        <begin position="56"/>
        <end position="75"/>
    </location>
</feature>
<keyword evidence="4" id="KW-0812">Transmembrane</keyword>
<feature type="domain" description="Peptidase C51" evidence="5">
    <location>
        <begin position="273"/>
        <end position="389"/>
    </location>
</feature>
<dbReference type="Gene3D" id="3.10.350.10">
    <property type="entry name" value="LysM domain"/>
    <property type="match status" value="2"/>
</dbReference>
<comment type="caution">
    <text evidence="7">The sequence shown here is derived from an EMBL/GenBank/DDBJ whole genome shotgun (WGS) entry which is preliminary data.</text>
</comment>
<dbReference type="GO" id="GO:0008932">
    <property type="term" value="F:lytic endotransglycosylase activity"/>
    <property type="evidence" value="ECO:0007669"/>
    <property type="project" value="TreeGrafter"/>
</dbReference>
<keyword evidence="4" id="KW-0472">Membrane</keyword>
<keyword evidence="4" id="KW-1133">Transmembrane helix</keyword>
<dbReference type="Pfam" id="PF05257">
    <property type="entry name" value="CHAP"/>
    <property type="match status" value="1"/>
</dbReference>
<evidence type="ECO:0000313" key="7">
    <source>
        <dbReference type="EMBL" id="RJO62094.1"/>
    </source>
</evidence>
<dbReference type="AlphaFoldDB" id="A0A419DG41"/>
<dbReference type="PANTHER" id="PTHR33734:SF22">
    <property type="entry name" value="MEMBRANE-BOUND LYTIC MUREIN TRANSGLYCOSYLASE D"/>
    <property type="match status" value="1"/>
</dbReference>
<feature type="domain" description="LysM" evidence="6">
    <location>
        <begin position="161"/>
        <end position="205"/>
    </location>
</feature>
<dbReference type="Proteomes" id="UP000285655">
    <property type="component" value="Unassembled WGS sequence"/>
</dbReference>
<evidence type="ECO:0000313" key="8">
    <source>
        <dbReference type="Proteomes" id="UP000285655"/>
    </source>
</evidence>